<reference evidence="2 3" key="1">
    <citation type="submission" date="2021-06" db="EMBL/GenBank/DDBJ databases">
        <title>Caerostris extrusa draft genome.</title>
        <authorList>
            <person name="Kono N."/>
            <person name="Arakawa K."/>
        </authorList>
    </citation>
    <scope>NUCLEOTIDE SEQUENCE [LARGE SCALE GENOMIC DNA]</scope>
</reference>
<feature type="chain" id="PRO_5043338223" description="Secreted protein" evidence="1">
    <location>
        <begin position="18"/>
        <end position="187"/>
    </location>
</feature>
<organism evidence="2 3">
    <name type="scientific">Caerostris extrusa</name>
    <name type="common">Bark spider</name>
    <name type="synonym">Caerostris bankana</name>
    <dbReference type="NCBI Taxonomy" id="172846"/>
    <lineage>
        <taxon>Eukaryota</taxon>
        <taxon>Metazoa</taxon>
        <taxon>Ecdysozoa</taxon>
        <taxon>Arthropoda</taxon>
        <taxon>Chelicerata</taxon>
        <taxon>Arachnida</taxon>
        <taxon>Araneae</taxon>
        <taxon>Araneomorphae</taxon>
        <taxon>Entelegynae</taxon>
        <taxon>Araneoidea</taxon>
        <taxon>Araneidae</taxon>
        <taxon>Caerostris</taxon>
    </lineage>
</organism>
<keyword evidence="1" id="KW-0732">Signal</keyword>
<protein>
    <recommendedName>
        <fullName evidence="4">Secreted protein</fullName>
    </recommendedName>
</protein>
<dbReference type="AlphaFoldDB" id="A0AAV4XY76"/>
<evidence type="ECO:0008006" key="4">
    <source>
        <dbReference type="Google" id="ProtNLM"/>
    </source>
</evidence>
<dbReference type="EMBL" id="BPLR01018450">
    <property type="protein sequence ID" value="GIY99699.1"/>
    <property type="molecule type" value="Genomic_DNA"/>
</dbReference>
<feature type="signal peptide" evidence="1">
    <location>
        <begin position="1"/>
        <end position="17"/>
    </location>
</feature>
<gene>
    <name evidence="2" type="ORF">CEXT_361941</name>
</gene>
<evidence type="ECO:0000256" key="1">
    <source>
        <dbReference type="SAM" id="SignalP"/>
    </source>
</evidence>
<name>A0AAV4XY76_CAEEX</name>
<keyword evidence="3" id="KW-1185">Reference proteome</keyword>
<accession>A0AAV4XY76</accession>
<dbReference type="Proteomes" id="UP001054945">
    <property type="component" value="Unassembled WGS sequence"/>
</dbReference>
<evidence type="ECO:0000313" key="2">
    <source>
        <dbReference type="EMBL" id="GIY99699.1"/>
    </source>
</evidence>
<sequence>MFAVIRLLLLFVSNSNAFNSLSIQRTASECRHSSLTAEDSNNKEKQEITAAETLPSFVIECEQQNPLFSEPFRRFIYMRFSVQDFSHLISHSRGKKKHLLLQHFRSQVRCRRDKNLPSFLQFEVFSERKGRTQEKHLCHRKDGGGGVVLSVTVTGSLSTDHPPVFRKRPACSVCKERWRPDNGSKFH</sequence>
<comment type="caution">
    <text evidence="2">The sequence shown here is derived from an EMBL/GenBank/DDBJ whole genome shotgun (WGS) entry which is preliminary data.</text>
</comment>
<evidence type="ECO:0000313" key="3">
    <source>
        <dbReference type="Proteomes" id="UP001054945"/>
    </source>
</evidence>
<proteinExistence type="predicted"/>